<evidence type="ECO:0000256" key="5">
    <source>
        <dbReference type="ARBA" id="ARBA00007947"/>
    </source>
</evidence>
<dbReference type="InterPro" id="IPR056729">
    <property type="entry name" value="GMPPB_C"/>
</dbReference>
<evidence type="ECO:0000313" key="24">
    <source>
        <dbReference type="Proteomes" id="UP000757900"/>
    </source>
</evidence>
<feature type="binding site" evidence="20">
    <location>
        <position position="170"/>
    </location>
    <ligand>
        <name>UDP-N-acetyl-alpha-D-glucosamine</name>
        <dbReference type="ChEBI" id="CHEBI:57705"/>
    </ligand>
</feature>
<evidence type="ECO:0000256" key="9">
    <source>
        <dbReference type="ARBA" id="ARBA00022723"/>
    </source>
</evidence>
<dbReference type="Gene3D" id="3.90.550.10">
    <property type="entry name" value="Spore Coat Polysaccharide Biosynthesis Protein SpsA, Chain A"/>
    <property type="match status" value="1"/>
</dbReference>
<evidence type="ECO:0000256" key="14">
    <source>
        <dbReference type="ARBA" id="ARBA00023268"/>
    </source>
</evidence>
<evidence type="ECO:0000256" key="20">
    <source>
        <dbReference type="HAMAP-Rule" id="MF_01631"/>
    </source>
</evidence>
<dbReference type="GO" id="GO:0003977">
    <property type="term" value="F:UDP-N-acetylglucosamine diphosphorylase activity"/>
    <property type="evidence" value="ECO:0007669"/>
    <property type="project" value="UniProtKB-UniRule"/>
</dbReference>
<dbReference type="InterPro" id="IPR005882">
    <property type="entry name" value="Bifunctional_GlmU"/>
</dbReference>
<dbReference type="NCBIfam" id="TIGR01173">
    <property type="entry name" value="glmU"/>
    <property type="match status" value="1"/>
</dbReference>
<feature type="binding site" evidence="20">
    <location>
        <position position="440"/>
    </location>
    <ligand>
        <name>acetyl-CoA</name>
        <dbReference type="ChEBI" id="CHEBI:57288"/>
    </ligand>
</feature>
<feature type="active site" description="Proton acceptor" evidence="20">
    <location>
        <position position="363"/>
    </location>
</feature>
<comment type="caution">
    <text evidence="23">The sequence shown here is derived from an EMBL/GenBank/DDBJ whole genome shotgun (WGS) entry which is preliminary data.</text>
</comment>
<feature type="binding site" evidence="20">
    <location>
        <position position="333"/>
    </location>
    <ligand>
        <name>UDP-N-acetyl-alpha-D-glucosamine</name>
        <dbReference type="ChEBI" id="CHEBI:57705"/>
    </ligand>
</feature>
<dbReference type="GO" id="GO:0000902">
    <property type="term" value="P:cell morphogenesis"/>
    <property type="evidence" value="ECO:0007669"/>
    <property type="project" value="UniProtKB-UniRule"/>
</dbReference>
<dbReference type="Pfam" id="PF00132">
    <property type="entry name" value="Hexapep"/>
    <property type="match status" value="1"/>
</dbReference>
<gene>
    <name evidence="20 23" type="primary">glmU</name>
    <name evidence="23" type="ORF">HXK00_04970</name>
</gene>
<dbReference type="Gene3D" id="2.160.10.10">
    <property type="entry name" value="Hexapeptide repeat proteins"/>
    <property type="match status" value="1"/>
</dbReference>
<feature type="binding site" evidence="20">
    <location>
        <position position="228"/>
    </location>
    <ligand>
        <name>Mg(2+)</name>
        <dbReference type="ChEBI" id="CHEBI:18420"/>
    </ligand>
</feature>
<dbReference type="GO" id="GO:0071555">
    <property type="term" value="P:cell wall organization"/>
    <property type="evidence" value="ECO:0007669"/>
    <property type="project" value="UniProtKB-KW"/>
</dbReference>
<dbReference type="GO" id="GO:0016020">
    <property type="term" value="C:membrane"/>
    <property type="evidence" value="ECO:0007669"/>
    <property type="project" value="GOC"/>
</dbReference>
<organism evidence="23 24">
    <name type="scientific">Abiotrophia defectiva</name>
    <name type="common">Streptococcus defectivus</name>
    <dbReference type="NCBI Taxonomy" id="46125"/>
    <lineage>
        <taxon>Bacteria</taxon>
        <taxon>Bacillati</taxon>
        <taxon>Bacillota</taxon>
        <taxon>Bacilli</taxon>
        <taxon>Lactobacillales</taxon>
        <taxon>Aerococcaceae</taxon>
        <taxon>Abiotrophia</taxon>
    </lineage>
</organism>
<keyword evidence="15 20" id="KW-0012">Acyltransferase</keyword>
<comment type="pathway">
    <text evidence="3 20">Nucleotide-sugar biosynthesis; UDP-N-acetyl-alpha-D-glucosamine biosynthesis; UDP-N-acetyl-alpha-D-glucosamine from N-acetyl-alpha-D-glucosamine 1-phosphate: step 1/1.</text>
</comment>
<feature type="binding site" evidence="20">
    <location>
        <begin position="9"/>
        <end position="12"/>
    </location>
    <ligand>
        <name>UDP-N-acetyl-alpha-D-glucosamine</name>
        <dbReference type="ChEBI" id="CHEBI:57705"/>
    </ligand>
</feature>
<evidence type="ECO:0000256" key="7">
    <source>
        <dbReference type="ARBA" id="ARBA00022679"/>
    </source>
</evidence>
<feature type="region of interest" description="Pyrophosphorylase" evidence="20">
    <location>
        <begin position="1"/>
        <end position="230"/>
    </location>
</feature>
<evidence type="ECO:0000256" key="6">
    <source>
        <dbReference type="ARBA" id="ARBA00022490"/>
    </source>
</evidence>
<comment type="pathway">
    <text evidence="2 20">Nucleotide-sugar biosynthesis; UDP-N-acetyl-alpha-D-glucosamine biosynthesis; N-acetyl-alpha-D-glucosamine 1-phosphate from alpha-D-glucosamine 6-phosphate (route II): step 2/2.</text>
</comment>
<dbReference type="InterPro" id="IPR001451">
    <property type="entry name" value="Hexapep"/>
</dbReference>
<comment type="caution">
    <text evidence="20">Lacks conserved residue(s) required for the propagation of feature annotation.</text>
</comment>
<evidence type="ECO:0000256" key="18">
    <source>
        <dbReference type="ARBA" id="ARBA00048493"/>
    </source>
</evidence>
<evidence type="ECO:0000256" key="17">
    <source>
        <dbReference type="ARBA" id="ARBA00048247"/>
    </source>
</evidence>
<feature type="domain" description="Mannose-1-phosphate guanyltransferase C-terminal" evidence="22">
    <location>
        <begin position="264"/>
        <end position="354"/>
    </location>
</feature>
<dbReference type="GO" id="GO:0005737">
    <property type="term" value="C:cytoplasm"/>
    <property type="evidence" value="ECO:0007669"/>
    <property type="project" value="UniProtKB-SubCell"/>
</dbReference>
<evidence type="ECO:0000256" key="19">
    <source>
        <dbReference type="ARBA" id="ARBA00049628"/>
    </source>
</evidence>
<keyword evidence="14 20" id="KW-0511">Multifunctional enzyme</keyword>
<comment type="function">
    <text evidence="19 20">Catalyzes the last two sequential reactions in the de novo biosynthetic pathway for UDP-N-acetylglucosamine (UDP-GlcNAc). The C-terminal domain catalyzes the transfer of acetyl group from acetyl coenzyme A to glucosamine-1-phosphate (GlcN-1-P) to produce N-acetylglucosamine-1-phosphate (GlcNAc-1-P), which is converted into UDP-GlcNAc by the transfer of uridine 5-monophosphate (from uridine 5-triphosphate), a reaction catalyzed by the N-terminal domain.</text>
</comment>
<dbReference type="Pfam" id="PF00483">
    <property type="entry name" value="NTP_transferase"/>
    <property type="match status" value="1"/>
</dbReference>
<feature type="domain" description="Nucleotidyl transferase" evidence="21">
    <location>
        <begin position="6"/>
        <end position="220"/>
    </location>
</feature>
<dbReference type="PANTHER" id="PTHR43584">
    <property type="entry name" value="NUCLEOTIDYL TRANSFERASE"/>
    <property type="match status" value="1"/>
</dbReference>
<dbReference type="GO" id="GO:0009252">
    <property type="term" value="P:peptidoglycan biosynthetic process"/>
    <property type="evidence" value="ECO:0007669"/>
    <property type="project" value="UniProtKB-UniRule"/>
</dbReference>
<feature type="binding site" evidence="20">
    <location>
        <position position="103"/>
    </location>
    <ligand>
        <name>Mg(2+)</name>
        <dbReference type="ChEBI" id="CHEBI:18420"/>
    </ligand>
</feature>
<dbReference type="CDD" id="cd02540">
    <property type="entry name" value="GT2_GlmU_N_bac"/>
    <property type="match status" value="1"/>
</dbReference>
<evidence type="ECO:0000256" key="15">
    <source>
        <dbReference type="ARBA" id="ARBA00023315"/>
    </source>
</evidence>
<evidence type="ECO:0000256" key="16">
    <source>
        <dbReference type="ARBA" id="ARBA00023316"/>
    </source>
</evidence>
<dbReference type="EC" id="2.3.1.157" evidence="20"/>
<dbReference type="InterPro" id="IPR038009">
    <property type="entry name" value="GlmU_C_LbH"/>
</dbReference>
<evidence type="ECO:0000256" key="4">
    <source>
        <dbReference type="ARBA" id="ARBA00007707"/>
    </source>
</evidence>
<evidence type="ECO:0000256" key="10">
    <source>
        <dbReference type="ARBA" id="ARBA00022737"/>
    </source>
</evidence>
<feature type="binding site" evidence="20">
    <location>
        <position position="423"/>
    </location>
    <ligand>
        <name>acetyl-CoA</name>
        <dbReference type="ChEBI" id="CHEBI:57288"/>
    </ligand>
</feature>
<feature type="binding site" evidence="20">
    <location>
        <position position="366"/>
    </location>
    <ligand>
        <name>UDP-N-acetyl-alpha-D-glucosamine</name>
        <dbReference type="ChEBI" id="CHEBI:57705"/>
    </ligand>
</feature>
<comment type="similarity">
    <text evidence="5 20">In the N-terminal section; belongs to the N-acetylglucosamine-1-phosphate uridyltransferase family.</text>
</comment>
<protein>
    <recommendedName>
        <fullName evidence="20">Bifunctional protein GlmU</fullName>
    </recommendedName>
    <domain>
        <recommendedName>
            <fullName evidence="20">UDP-N-acetylglucosamine pyrophosphorylase</fullName>
            <ecNumber evidence="20">2.7.7.23</ecNumber>
        </recommendedName>
        <alternativeName>
            <fullName evidence="20">N-acetylglucosamine-1-phosphate uridyltransferase</fullName>
        </alternativeName>
    </domain>
    <domain>
        <recommendedName>
            <fullName evidence="20">Glucosamine-1-phosphate N-acetyltransferase</fullName>
            <ecNumber evidence="20">2.3.1.157</ecNumber>
        </recommendedName>
    </domain>
</protein>
<feature type="region of interest" description="N-acetyltransferase" evidence="20">
    <location>
        <begin position="252"/>
        <end position="456"/>
    </location>
</feature>
<comment type="catalytic activity">
    <reaction evidence="17 20">
        <text>alpha-D-glucosamine 1-phosphate + acetyl-CoA = N-acetyl-alpha-D-glucosamine 1-phosphate + CoA + H(+)</text>
        <dbReference type="Rhea" id="RHEA:13725"/>
        <dbReference type="ChEBI" id="CHEBI:15378"/>
        <dbReference type="ChEBI" id="CHEBI:57287"/>
        <dbReference type="ChEBI" id="CHEBI:57288"/>
        <dbReference type="ChEBI" id="CHEBI:57776"/>
        <dbReference type="ChEBI" id="CHEBI:58516"/>
        <dbReference type="EC" id="2.3.1.157"/>
    </reaction>
</comment>
<dbReference type="PROSITE" id="PS00101">
    <property type="entry name" value="HEXAPEP_TRANSFERASES"/>
    <property type="match status" value="1"/>
</dbReference>
<feature type="binding site" evidence="20">
    <location>
        <begin position="386"/>
        <end position="387"/>
    </location>
    <ligand>
        <name>acetyl-CoA</name>
        <dbReference type="ChEBI" id="CHEBI:57288"/>
    </ligand>
</feature>
<dbReference type="NCBIfam" id="NF010938">
    <property type="entry name" value="PRK14358.1"/>
    <property type="match status" value="1"/>
</dbReference>
<dbReference type="EMBL" id="JABZFV010000103">
    <property type="protein sequence ID" value="MBF0934980.1"/>
    <property type="molecule type" value="Genomic_DNA"/>
</dbReference>
<feature type="binding site" evidence="20">
    <location>
        <position position="23"/>
    </location>
    <ligand>
        <name>UDP-N-acetyl-alpha-D-glucosamine</name>
        <dbReference type="ChEBI" id="CHEBI:57705"/>
    </ligand>
</feature>
<dbReference type="AlphaFoldDB" id="A0A929MUP8"/>
<dbReference type="GO" id="GO:0009245">
    <property type="term" value="P:lipid A biosynthetic process"/>
    <property type="evidence" value="ECO:0007669"/>
    <property type="project" value="UniProtKB-UniRule"/>
</dbReference>
<feature type="region of interest" description="Linker" evidence="20">
    <location>
        <begin position="231"/>
        <end position="251"/>
    </location>
</feature>
<comment type="cofactor">
    <cofactor evidence="20">
        <name>Mg(2+)</name>
        <dbReference type="ChEBI" id="CHEBI:18420"/>
    </cofactor>
    <text evidence="20">Binds 1 Mg(2+) ion per subunit.</text>
</comment>
<keyword evidence="12 20" id="KW-0133">Cell shape</keyword>
<feature type="binding site" evidence="20">
    <location>
        <position position="73"/>
    </location>
    <ligand>
        <name>UDP-N-acetyl-alpha-D-glucosamine</name>
        <dbReference type="ChEBI" id="CHEBI:57705"/>
    </ligand>
</feature>
<feature type="binding site" evidence="20">
    <location>
        <position position="377"/>
    </location>
    <ligand>
        <name>UDP-N-acetyl-alpha-D-glucosamine</name>
        <dbReference type="ChEBI" id="CHEBI:57705"/>
    </ligand>
</feature>
<keyword evidence="6 20" id="KW-0963">Cytoplasm</keyword>
<dbReference type="GO" id="GO:0008360">
    <property type="term" value="P:regulation of cell shape"/>
    <property type="evidence" value="ECO:0007669"/>
    <property type="project" value="UniProtKB-KW"/>
</dbReference>
<keyword evidence="16 20" id="KW-0961">Cell wall biogenesis/degradation</keyword>
<dbReference type="InterPro" id="IPR050065">
    <property type="entry name" value="GlmU-like"/>
</dbReference>
<keyword evidence="13 20" id="KW-0573">Peptidoglycan synthesis</keyword>
<dbReference type="EC" id="2.7.7.23" evidence="20"/>
<dbReference type="SUPFAM" id="SSF53448">
    <property type="entry name" value="Nucleotide-diphospho-sugar transferases"/>
    <property type="match status" value="1"/>
</dbReference>
<dbReference type="InterPro" id="IPR029044">
    <property type="entry name" value="Nucleotide-diphossugar_trans"/>
</dbReference>
<dbReference type="GO" id="GO:0019134">
    <property type="term" value="F:glucosamine-1-phosphate N-acetyltransferase activity"/>
    <property type="evidence" value="ECO:0007669"/>
    <property type="project" value="UniProtKB-UniRule"/>
</dbReference>
<comment type="similarity">
    <text evidence="4 20">In the C-terminal section; belongs to the transferase hexapeptide repeat family.</text>
</comment>
<evidence type="ECO:0000259" key="21">
    <source>
        <dbReference type="Pfam" id="PF00483"/>
    </source>
</evidence>
<dbReference type="InterPro" id="IPR011004">
    <property type="entry name" value="Trimer_LpxA-like_sf"/>
</dbReference>
<keyword evidence="8 20" id="KW-0548">Nucleotidyltransferase</keyword>
<evidence type="ECO:0000256" key="11">
    <source>
        <dbReference type="ARBA" id="ARBA00022842"/>
    </source>
</evidence>
<evidence type="ECO:0000256" key="12">
    <source>
        <dbReference type="ARBA" id="ARBA00022960"/>
    </source>
</evidence>
<dbReference type="InterPro" id="IPR018357">
    <property type="entry name" value="Hexapep_transf_CS"/>
</dbReference>
<dbReference type="PANTHER" id="PTHR43584:SF3">
    <property type="entry name" value="BIFUNCTIONAL PROTEIN GLMU"/>
    <property type="match status" value="1"/>
</dbReference>
<evidence type="ECO:0000256" key="2">
    <source>
        <dbReference type="ARBA" id="ARBA00005166"/>
    </source>
</evidence>
<evidence type="ECO:0000256" key="1">
    <source>
        <dbReference type="ARBA" id="ARBA00004496"/>
    </source>
</evidence>
<feature type="binding site" evidence="20">
    <location>
        <position position="351"/>
    </location>
    <ligand>
        <name>UDP-N-acetyl-alpha-D-glucosamine</name>
        <dbReference type="ChEBI" id="CHEBI:57705"/>
    </ligand>
</feature>
<dbReference type="NCBIfam" id="NF010934">
    <property type="entry name" value="PRK14354.1"/>
    <property type="match status" value="1"/>
</dbReference>
<evidence type="ECO:0000259" key="22">
    <source>
        <dbReference type="Pfam" id="PF25087"/>
    </source>
</evidence>
<evidence type="ECO:0000256" key="8">
    <source>
        <dbReference type="ARBA" id="ARBA00022695"/>
    </source>
</evidence>
<reference evidence="23" key="1">
    <citation type="submission" date="2020-04" db="EMBL/GenBank/DDBJ databases">
        <title>Deep metagenomics examines the oral microbiome during advanced dental caries in children, revealing novel taxa and co-occurrences with host molecules.</title>
        <authorList>
            <person name="Baker J.L."/>
            <person name="Morton J.T."/>
            <person name="Dinis M."/>
            <person name="Alvarez R."/>
            <person name="Tran N.C."/>
            <person name="Knight R."/>
            <person name="Edlund A."/>
        </authorList>
    </citation>
    <scope>NUCLEOTIDE SEQUENCE</scope>
    <source>
        <strain evidence="23">JCVI_23_bin.16</strain>
    </source>
</reference>
<dbReference type="Proteomes" id="UP000757900">
    <property type="component" value="Unassembled WGS sequence"/>
</dbReference>
<evidence type="ECO:0000313" key="23">
    <source>
        <dbReference type="EMBL" id="MBF0934980.1"/>
    </source>
</evidence>
<dbReference type="InterPro" id="IPR005835">
    <property type="entry name" value="NTP_transferase_dom"/>
</dbReference>
<comment type="catalytic activity">
    <reaction evidence="18 20">
        <text>N-acetyl-alpha-D-glucosamine 1-phosphate + UTP + H(+) = UDP-N-acetyl-alpha-D-glucosamine + diphosphate</text>
        <dbReference type="Rhea" id="RHEA:13509"/>
        <dbReference type="ChEBI" id="CHEBI:15378"/>
        <dbReference type="ChEBI" id="CHEBI:33019"/>
        <dbReference type="ChEBI" id="CHEBI:46398"/>
        <dbReference type="ChEBI" id="CHEBI:57705"/>
        <dbReference type="ChEBI" id="CHEBI:57776"/>
        <dbReference type="EC" id="2.7.7.23"/>
    </reaction>
</comment>
<keyword evidence="7 20" id="KW-0808">Transferase</keyword>
<name>A0A929MUP8_ABIDE</name>
<proteinExistence type="inferred from homology"/>
<dbReference type="GO" id="GO:0006048">
    <property type="term" value="P:UDP-N-acetylglucosamine biosynthetic process"/>
    <property type="evidence" value="ECO:0007669"/>
    <property type="project" value="InterPro"/>
</dbReference>
<keyword evidence="9 20" id="KW-0479">Metal-binding</keyword>
<dbReference type="RefSeq" id="WP_303765271.1">
    <property type="nucleotide sequence ID" value="NZ_CAJPUI010000002.1"/>
</dbReference>
<dbReference type="GO" id="GO:0000287">
    <property type="term" value="F:magnesium ion binding"/>
    <property type="evidence" value="ECO:0007669"/>
    <property type="project" value="UniProtKB-UniRule"/>
</dbReference>
<comment type="subcellular location">
    <subcellularLocation>
        <location evidence="1 20">Cytoplasm</location>
    </subcellularLocation>
</comment>
<evidence type="ECO:0000256" key="13">
    <source>
        <dbReference type="ARBA" id="ARBA00022984"/>
    </source>
</evidence>
<evidence type="ECO:0000256" key="3">
    <source>
        <dbReference type="ARBA" id="ARBA00005208"/>
    </source>
</evidence>
<dbReference type="HAMAP" id="MF_01631">
    <property type="entry name" value="GlmU"/>
    <property type="match status" value="1"/>
</dbReference>
<comment type="pathway">
    <text evidence="20">Bacterial outer membrane biogenesis; LPS lipid A biosynthesis.</text>
</comment>
<dbReference type="Pfam" id="PF25087">
    <property type="entry name" value="GMPPB_C"/>
    <property type="match status" value="1"/>
</dbReference>
<feature type="binding site" evidence="20">
    <location>
        <begin position="78"/>
        <end position="79"/>
    </location>
    <ligand>
        <name>UDP-N-acetyl-alpha-D-glucosamine</name>
        <dbReference type="ChEBI" id="CHEBI:57705"/>
    </ligand>
</feature>
<sequence>MENRMAVILAAGKGTRMKSSLYKVLHPVCGLPMVAHVVRAVEASGVNQIVTIVGHGAEAVQAYLGDKSSYALQAEQLGTGHAVLQAESALGHLAGSTLVICGDTPLLTAETLSALFDYHQAQGAGATILTAVTEDATGYGRIVRDAEGQVLKIVEQKDATEQEALIREFNTGTYVFDNQLLFDCLKRVGNDNAQGEYYLPDVIALARQAGRTVAAYVMADETEAIGVNDRVALAEATQSMRRRINEYHMRQGVTMIDPASTYIEADVVIGPDTVLEANVSLKGQTRIGAQCQIGANTEIHDSQLADGVSVTQSVIESSTVATGATVGPFAHLRPNSHLGQDVHIGNFVEVKNSTLGAGVKSGHLTYIGDADLGRDINIGCGTIFVNYDGKKKHRSTVGDQAFIGCNANIVSPVKIGDQTFIAAGTTVTHDVPDQALAISRVKQDNIPNYWQKFSKK</sequence>
<feature type="binding site" evidence="20">
    <location>
        <position position="155"/>
    </location>
    <ligand>
        <name>UDP-N-acetyl-alpha-D-glucosamine</name>
        <dbReference type="ChEBI" id="CHEBI:57705"/>
    </ligand>
</feature>
<comment type="subunit">
    <text evidence="20">Homotrimer.</text>
</comment>
<dbReference type="SUPFAM" id="SSF51161">
    <property type="entry name" value="Trimeric LpxA-like enzymes"/>
    <property type="match status" value="1"/>
</dbReference>
<keyword evidence="10 20" id="KW-0677">Repeat</keyword>
<dbReference type="CDD" id="cd03353">
    <property type="entry name" value="LbH_GlmU_C"/>
    <property type="match status" value="1"/>
</dbReference>
<feature type="binding site" evidence="20">
    <location>
        <position position="140"/>
    </location>
    <ligand>
        <name>UDP-N-acetyl-alpha-D-glucosamine</name>
        <dbReference type="ChEBI" id="CHEBI:57705"/>
    </ligand>
</feature>
<feature type="binding site" evidence="20">
    <location>
        <position position="228"/>
    </location>
    <ligand>
        <name>UDP-N-acetyl-alpha-D-glucosamine</name>
        <dbReference type="ChEBI" id="CHEBI:57705"/>
    </ligand>
</feature>
<keyword evidence="11 20" id="KW-0460">Magnesium</keyword>
<accession>A0A929MUP8</accession>